<dbReference type="RefSeq" id="XP_059601334.1">
    <property type="nucleotide sequence ID" value="XM_059749662.1"/>
</dbReference>
<dbReference type="GeneID" id="84591978"/>
<gene>
    <name evidence="1" type="ORF">An09g02450</name>
</gene>
<evidence type="ECO:0000313" key="1">
    <source>
        <dbReference type="RefSeq" id="XP_059601334.1"/>
    </source>
</evidence>
<dbReference type="AlphaFoldDB" id="A0AAJ8BQE0"/>
<dbReference type="VEuPathDB" id="FungiDB:An09g02450"/>
<sequence length="184" mass="18754">MSQSYTQSSEIQKLKAATLSRNLSESNLNTGAGKSDTRAAGVDHVGRFACSVQGLVRAGIEVALSPLEGVVGARSKALGQATGLDTVGALEVNMAIGANTDHMHQRLTNVAVLDAQNAITAGEVYAVFAARGHDEGVSLADEGAAIEVVGVGADDELEGAAGRSCCGEHARDKGGVCESGLRFD</sequence>
<name>A0AAJ8BQE0_ASPNG</name>
<dbReference type="KEGG" id="ang:An09g02450"/>
<proteinExistence type="predicted"/>
<organism evidence="1">
    <name type="scientific">Aspergillus niger</name>
    <dbReference type="NCBI Taxonomy" id="5061"/>
    <lineage>
        <taxon>Eukaryota</taxon>
        <taxon>Fungi</taxon>
        <taxon>Dikarya</taxon>
        <taxon>Ascomycota</taxon>
        <taxon>Pezizomycotina</taxon>
        <taxon>Eurotiomycetes</taxon>
        <taxon>Eurotiomycetidae</taxon>
        <taxon>Eurotiales</taxon>
        <taxon>Aspergillaceae</taxon>
        <taxon>Aspergillus</taxon>
        <taxon>Aspergillus subgen. Circumdati</taxon>
    </lineage>
</organism>
<reference evidence="1" key="2">
    <citation type="submission" date="2025-08" db="UniProtKB">
        <authorList>
            <consortium name="RefSeq"/>
        </authorList>
    </citation>
    <scope>IDENTIFICATION</scope>
</reference>
<accession>A0AAJ8BQE0</accession>
<protein>
    <submittedName>
        <fullName evidence="1">Uncharacterized protein</fullName>
    </submittedName>
</protein>
<reference evidence="1" key="1">
    <citation type="submission" date="2025-02" db="EMBL/GenBank/DDBJ databases">
        <authorList>
            <consortium name="NCBI Genome Project"/>
        </authorList>
    </citation>
    <scope>NUCLEOTIDE SEQUENCE</scope>
</reference>